<dbReference type="InterPro" id="IPR002048">
    <property type="entry name" value="EF_hand_dom"/>
</dbReference>
<dbReference type="SMART" id="SM00054">
    <property type="entry name" value="EFh"/>
    <property type="match status" value="2"/>
</dbReference>
<dbReference type="CDD" id="cd00051">
    <property type="entry name" value="EFh"/>
    <property type="match status" value="1"/>
</dbReference>
<dbReference type="OrthoDB" id="191686at2759"/>
<keyword evidence="5" id="KW-1003">Cell membrane</keyword>
<keyword evidence="14" id="KW-0539">Nucleus</keyword>
<evidence type="ECO:0000256" key="13">
    <source>
        <dbReference type="ARBA" id="ARBA00023136"/>
    </source>
</evidence>
<evidence type="ECO:0000256" key="10">
    <source>
        <dbReference type="ARBA" id="ARBA00022737"/>
    </source>
</evidence>
<dbReference type="InterPro" id="IPR051875">
    <property type="entry name" value="Calcineurin_B_homologous"/>
</dbReference>
<dbReference type="Proteomes" id="UP000038040">
    <property type="component" value="Unplaced"/>
</dbReference>
<evidence type="ECO:0000313" key="21">
    <source>
        <dbReference type="WBParaSite" id="DME_0000993801-mRNA-1"/>
    </source>
</evidence>
<evidence type="ECO:0000256" key="7">
    <source>
        <dbReference type="ARBA" id="ARBA00022553"/>
    </source>
</evidence>
<keyword evidence="7" id="KW-0597">Phosphoprotein</keyword>
<evidence type="ECO:0000313" key="18">
    <source>
        <dbReference type="EMBL" id="VDN60836.1"/>
    </source>
</evidence>
<keyword evidence="11" id="KW-0106">Calcium</keyword>
<evidence type="ECO:0000256" key="16">
    <source>
        <dbReference type="ARBA" id="ARBA00038164"/>
    </source>
</evidence>
<evidence type="ECO:0000256" key="12">
    <source>
        <dbReference type="ARBA" id="ARBA00022927"/>
    </source>
</evidence>
<keyword evidence="6" id="KW-0963">Cytoplasm</keyword>
<dbReference type="GO" id="GO:0005634">
    <property type="term" value="C:nucleus"/>
    <property type="evidence" value="ECO:0007669"/>
    <property type="project" value="UniProtKB-SubCell"/>
</dbReference>
<evidence type="ECO:0000256" key="9">
    <source>
        <dbReference type="ARBA" id="ARBA00022723"/>
    </source>
</evidence>
<dbReference type="SUPFAM" id="SSF47473">
    <property type="entry name" value="EF-hand"/>
    <property type="match status" value="1"/>
</dbReference>
<evidence type="ECO:0000256" key="3">
    <source>
        <dbReference type="ARBA" id="ARBA00004496"/>
    </source>
</evidence>
<proteinExistence type="inferred from homology"/>
<keyword evidence="9" id="KW-0479">Metal-binding</keyword>
<evidence type="ECO:0000256" key="14">
    <source>
        <dbReference type="ARBA" id="ARBA00023242"/>
    </source>
</evidence>
<keyword evidence="20" id="KW-1185">Reference proteome</keyword>
<evidence type="ECO:0000313" key="19">
    <source>
        <dbReference type="Proteomes" id="UP000038040"/>
    </source>
</evidence>
<sequence length="177" mass="20722">MVLIAPLLVSNKVTRKQIIRLNTRFISLDKQGRGYLDRDDFFNIRELEANPLGDRIIDAFFAEKSDIEKKLTFHDFCRVLAHFRPTSEDKNSTINSREAKLKFAFSMYDLDKSGFITRNEFKVILNMMVGSNITSEQLECITDRTIEEGDYERNGKISFQEFCRVFFLSHIIITFIK</sequence>
<comment type="subcellular location">
    <subcellularLocation>
        <location evidence="2">Cell membrane</location>
    </subcellularLocation>
    <subcellularLocation>
        <location evidence="3">Cytoplasm</location>
    </subcellularLocation>
    <subcellularLocation>
        <location evidence="1">Nucleus</location>
    </subcellularLocation>
</comment>
<dbReference type="GO" id="GO:0005886">
    <property type="term" value="C:plasma membrane"/>
    <property type="evidence" value="ECO:0007669"/>
    <property type="project" value="UniProtKB-SubCell"/>
</dbReference>
<dbReference type="Proteomes" id="UP000274756">
    <property type="component" value="Unassembled WGS sequence"/>
</dbReference>
<dbReference type="Gene3D" id="1.10.238.10">
    <property type="entry name" value="EF-hand"/>
    <property type="match status" value="1"/>
</dbReference>
<evidence type="ECO:0000256" key="15">
    <source>
        <dbReference type="ARBA" id="ARBA00023288"/>
    </source>
</evidence>
<dbReference type="PANTHER" id="PTHR46002">
    <property type="entry name" value="EG:114D9.1 PROTEIN-RELATED"/>
    <property type="match status" value="1"/>
</dbReference>
<dbReference type="STRING" id="318479.A0A0N4UPP1"/>
<dbReference type="EMBL" id="UYYG01001250">
    <property type="protein sequence ID" value="VDN60836.1"/>
    <property type="molecule type" value="Genomic_DNA"/>
</dbReference>
<reference evidence="21" key="1">
    <citation type="submission" date="2017-02" db="UniProtKB">
        <authorList>
            <consortium name="WormBaseParasite"/>
        </authorList>
    </citation>
    <scope>IDENTIFICATION</scope>
</reference>
<dbReference type="Pfam" id="PF13499">
    <property type="entry name" value="EF-hand_7"/>
    <property type="match status" value="1"/>
</dbReference>
<evidence type="ECO:0000313" key="20">
    <source>
        <dbReference type="Proteomes" id="UP000274756"/>
    </source>
</evidence>
<feature type="domain" description="EF-hand" evidence="17">
    <location>
        <begin position="96"/>
        <end position="131"/>
    </location>
</feature>
<keyword evidence="10" id="KW-0677">Repeat</keyword>
<gene>
    <name evidence="18" type="ORF">DME_LOCUS10809</name>
</gene>
<evidence type="ECO:0000256" key="8">
    <source>
        <dbReference type="ARBA" id="ARBA00022707"/>
    </source>
</evidence>
<reference evidence="18 20" key="2">
    <citation type="submission" date="2018-11" db="EMBL/GenBank/DDBJ databases">
        <authorList>
            <consortium name="Pathogen Informatics"/>
        </authorList>
    </citation>
    <scope>NUCLEOTIDE SEQUENCE [LARGE SCALE GENOMIC DNA]</scope>
</reference>
<keyword evidence="12" id="KW-0653">Protein transport</keyword>
<evidence type="ECO:0000256" key="1">
    <source>
        <dbReference type="ARBA" id="ARBA00004123"/>
    </source>
</evidence>
<dbReference type="WBParaSite" id="DME_0000993801-mRNA-1">
    <property type="protein sequence ID" value="DME_0000993801-mRNA-1"/>
    <property type="gene ID" value="DME_0000993801"/>
</dbReference>
<accession>A0A0N4UPP1</accession>
<dbReference type="PROSITE" id="PS50222">
    <property type="entry name" value="EF_HAND_2"/>
    <property type="match status" value="1"/>
</dbReference>
<evidence type="ECO:0000256" key="11">
    <source>
        <dbReference type="ARBA" id="ARBA00022837"/>
    </source>
</evidence>
<dbReference type="InterPro" id="IPR011992">
    <property type="entry name" value="EF-hand-dom_pair"/>
</dbReference>
<dbReference type="GO" id="GO:0015031">
    <property type="term" value="P:protein transport"/>
    <property type="evidence" value="ECO:0007669"/>
    <property type="project" value="UniProtKB-KW"/>
</dbReference>
<evidence type="ECO:0000256" key="6">
    <source>
        <dbReference type="ARBA" id="ARBA00022490"/>
    </source>
</evidence>
<name>A0A0N4UPP1_DRAME</name>
<dbReference type="GO" id="GO:0005737">
    <property type="term" value="C:cytoplasm"/>
    <property type="evidence" value="ECO:0007669"/>
    <property type="project" value="UniProtKB-SubCell"/>
</dbReference>
<evidence type="ECO:0000256" key="2">
    <source>
        <dbReference type="ARBA" id="ARBA00004236"/>
    </source>
</evidence>
<dbReference type="GO" id="GO:0005509">
    <property type="term" value="F:calcium ion binding"/>
    <property type="evidence" value="ECO:0007669"/>
    <property type="project" value="InterPro"/>
</dbReference>
<organism evidence="19 21">
    <name type="scientific">Dracunculus medinensis</name>
    <name type="common">Guinea worm</name>
    <dbReference type="NCBI Taxonomy" id="318479"/>
    <lineage>
        <taxon>Eukaryota</taxon>
        <taxon>Metazoa</taxon>
        <taxon>Ecdysozoa</taxon>
        <taxon>Nematoda</taxon>
        <taxon>Chromadorea</taxon>
        <taxon>Rhabditida</taxon>
        <taxon>Spirurina</taxon>
        <taxon>Dracunculoidea</taxon>
        <taxon>Dracunculidae</taxon>
        <taxon>Dracunculus</taxon>
    </lineage>
</organism>
<evidence type="ECO:0000256" key="4">
    <source>
        <dbReference type="ARBA" id="ARBA00022448"/>
    </source>
</evidence>
<dbReference type="AlphaFoldDB" id="A0A0N4UPP1"/>
<dbReference type="InterPro" id="IPR018247">
    <property type="entry name" value="EF_Hand_1_Ca_BS"/>
</dbReference>
<keyword evidence="15" id="KW-0449">Lipoprotein</keyword>
<evidence type="ECO:0000256" key="5">
    <source>
        <dbReference type="ARBA" id="ARBA00022475"/>
    </source>
</evidence>
<evidence type="ECO:0000259" key="17">
    <source>
        <dbReference type="PROSITE" id="PS50222"/>
    </source>
</evidence>
<keyword evidence="8" id="KW-0519">Myristate</keyword>
<keyword evidence="4" id="KW-0813">Transport</keyword>
<protein>
    <submittedName>
        <fullName evidence="21">EF-hand domain-containing protein</fullName>
    </submittedName>
</protein>
<keyword evidence="13" id="KW-0472">Membrane</keyword>
<comment type="similarity">
    <text evidence="16">Belongs to the calcineurin regulatory subunit family. CHP subfamily.</text>
</comment>
<dbReference type="PROSITE" id="PS00018">
    <property type="entry name" value="EF_HAND_1"/>
    <property type="match status" value="1"/>
</dbReference>